<dbReference type="InterPro" id="IPR013718">
    <property type="entry name" value="COQ9_C"/>
</dbReference>
<comment type="pathway">
    <text evidence="1">Cofactor biosynthesis; ubiquinone biosynthesis.</text>
</comment>
<proteinExistence type="inferred from homology"/>
<comment type="function">
    <text evidence="6">Membrane-associated protein that warps the membrane surface to access and bind aromatic isoprenes with high specificity, including ubiquinone (CoQ) isoprene intermediates and presents them directly to COQ7, therefore facilitating the COQ7-mediated hydroxylase step. Participates in the biosynthesis of coenzyme Q, also named ubiquinone, an essential lipid-soluble electron transporter for aerobic cellular respiration.</text>
</comment>
<dbReference type="RefSeq" id="WP_269330821.1">
    <property type="nucleotide sequence ID" value="NZ_JAMZFT010000001.1"/>
</dbReference>
<evidence type="ECO:0000256" key="1">
    <source>
        <dbReference type="ARBA" id="ARBA00004749"/>
    </source>
</evidence>
<evidence type="ECO:0000313" key="8">
    <source>
        <dbReference type="EMBL" id="MCP1334855.1"/>
    </source>
</evidence>
<dbReference type="Proteomes" id="UP001055804">
    <property type="component" value="Unassembled WGS sequence"/>
</dbReference>
<evidence type="ECO:0000256" key="4">
    <source>
        <dbReference type="ARBA" id="ARBA00022946"/>
    </source>
</evidence>
<protein>
    <submittedName>
        <fullName evidence="8">COQ9 family protein</fullName>
    </submittedName>
</protein>
<dbReference type="EMBL" id="JAMZFT010000001">
    <property type="protein sequence ID" value="MCP1334855.1"/>
    <property type="molecule type" value="Genomic_DNA"/>
</dbReference>
<dbReference type="Gene3D" id="1.10.357.10">
    <property type="entry name" value="Tetracycline Repressor, domain 2"/>
    <property type="match status" value="1"/>
</dbReference>
<evidence type="ECO:0000256" key="2">
    <source>
        <dbReference type="ARBA" id="ARBA00010766"/>
    </source>
</evidence>
<name>A0A9J6PE09_9PROT</name>
<evidence type="ECO:0000256" key="5">
    <source>
        <dbReference type="ARBA" id="ARBA00023121"/>
    </source>
</evidence>
<organism evidence="8 9">
    <name type="scientific">Futiania mangrovi</name>
    <dbReference type="NCBI Taxonomy" id="2959716"/>
    <lineage>
        <taxon>Bacteria</taxon>
        <taxon>Pseudomonadati</taxon>
        <taxon>Pseudomonadota</taxon>
        <taxon>Alphaproteobacteria</taxon>
        <taxon>Futianiales</taxon>
        <taxon>Futianiaceae</taxon>
        <taxon>Futiania</taxon>
    </lineage>
</organism>
<dbReference type="SUPFAM" id="SSF48498">
    <property type="entry name" value="Tetracyclin repressor-like, C-terminal domain"/>
    <property type="match status" value="1"/>
</dbReference>
<keyword evidence="5" id="KW-0446">Lipid-binding</keyword>
<sequence>MTDPHLDVKRAILAAAVAHAGFDGWTDATLCAAAAEAGVSAGRARLAFPAGAPDLVAFYVAEADRRMVEALREKDLPTMKIRERITTAIRTRLEQAEGERDAVRRAAALLALPQNAGLSLRSLYGTVDAMWRAAGDASTDHNFYTKRLTLAAVYSSVLLYWLGDDSEGRQATWAFLDRRIQNVMDFEKFKARLPDLGGVAEAPLRLLGALRYAGAARRPVRSVVPRPGARR</sequence>
<keyword evidence="3" id="KW-0831">Ubiquinone biosynthesis</keyword>
<feature type="domain" description="COQ9 C-terminal" evidence="7">
    <location>
        <begin position="118"/>
        <end position="187"/>
    </location>
</feature>
<dbReference type="GO" id="GO:0008289">
    <property type="term" value="F:lipid binding"/>
    <property type="evidence" value="ECO:0007669"/>
    <property type="project" value="UniProtKB-KW"/>
</dbReference>
<dbReference type="PANTHER" id="PTHR21427">
    <property type="entry name" value="UBIQUINONE BIOSYNTHESIS PROTEIN COQ9, MITOCHONDRIAL"/>
    <property type="match status" value="1"/>
</dbReference>
<comment type="caution">
    <text evidence="8">The sequence shown here is derived from an EMBL/GenBank/DDBJ whole genome shotgun (WGS) entry which is preliminary data.</text>
</comment>
<gene>
    <name evidence="8" type="ORF">NJQ99_00355</name>
</gene>
<evidence type="ECO:0000313" key="9">
    <source>
        <dbReference type="Proteomes" id="UP001055804"/>
    </source>
</evidence>
<accession>A0A9J6PE09</accession>
<reference evidence="8" key="1">
    <citation type="submission" date="2022-06" db="EMBL/GenBank/DDBJ databases">
        <title>Isolation and Genomics of Futiania mangrovii gen. nov., sp. nov., a Rare and Metabolically-versatile member in the Class Alphaproteobacteria.</title>
        <authorList>
            <person name="Liu L."/>
            <person name="Huang W.-C."/>
            <person name="Pan J."/>
            <person name="Li J."/>
            <person name="Huang Y."/>
            <person name="Du H."/>
            <person name="Liu Y."/>
            <person name="Li M."/>
        </authorList>
    </citation>
    <scope>NUCLEOTIDE SEQUENCE</scope>
    <source>
        <strain evidence="8">FT118</strain>
    </source>
</reference>
<evidence type="ECO:0000256" key="6">
    <source>
        <dbReference type="ARBA" id="ARBA00058104"/>
    </source>
</evidence>
<dbReference type="InterPro" id="IPR036271">
    <property type="entry name" value="Tet_transcr_reg_TetR-rel_C_sf"/>
</dbReference>
<dbReference type="PANTHER" id="PTHR21427:SF19">
    <property type="entry name" value="UBIQUINONE BIOSYNTHESIS PROTEIN COQ9, MITOCHONDRIAL"/>
    <property type="match status" value="1"/>
</dbReference>
<keyword evidence="9" id="KW-1185">Reference proteome</keyword>
<evidence type="ECO:0000256" key="3">
    <source>
        <dbReference type="ARBA" id="ARBA00022688"/>
    </source>
</evidence>
<dbReference type="Pfam" id="PF08511">
    <property type="entry name" value="COQ9"/>
    <property type="match status" value="1"/>
</dbReference>
<keyword evidence="4" id="KW-0809">Transit peptide</keyword>
<comment type="similarity">
    <text evidence="2">Belongs to the COQ9 family.</text>
</comment>
<dbReference type="AlphaFoldDB" id="A0A9J6PE09"/>
<dbReference type="InterPro" id="IPR012762">
    <property type="entry name" value="Ubiq_biosynth_COQ9"/>
</dbReference>
<dbReference type="GO" id="GO:0006744">
    <property type="term" value="P:ubiquinone biosynthetic process"/>
    <property type="evidence" value="ECO:0007669"/>
    <property type="project" value="UniProtKB-KW"/>
</dbReference>
<dbReference type="NCBIfam" id="TIGR02396">
    <property type="entry name" value="diverge_rpsU"/>
    <property type="match status" value="1"/>
</dbReference>
<evidence type="ECO:0000259" key="7">
    <source>
        <dbReference type="Pfam" id="PF08511"/>
    </source>
</evidence>